<dbReference type="GO" id="GO:0032865">
    <property type="term" value="C:ERMES complex"/>
    <property type="evidence" value="ECO:0007669"/>
    <property type="project" value="InterPro"/>
</dbReference>
<evidence type="ECO:0000256" key="2">
    <source>
        <dbReference type="ARBA" id="ARBA00022692"/>
    </source>
</evidence>
<keyword evidence="7" id="KW-1185">Reference proteome</keyword>
<comment type="caution">
    <text evidence="6">The sequence shown here is derived from an EMBL/GenBank/DDBJ whole genome shotgun (WGS) entry which is preliminary data.</text>
</comment>
<organism evidence="6 7">
    <name type="scientific">Polysphondylium violaceum</name>
    <dbReference type="NCBI Taxonomy" id="133409"/>
    <lineage>
        <taxon>Eukaryota</taxon>
        <taxon>Amoebozoa</taxon>
        <taxon>Evosea</taxon>
        <taxon>Eumycetozoa</taxon>
        <taxon>Dictyostelia</taxon>
        <taxon>Dictyosteliales</taxon>
        <taxon>Dictyosteliaceae</taxon>
        <taxon>Polysphondylium</taxon>
    </lineage>
</organism>
<protein>
    <submittedName>
        <fullName evidence="6">Uncharacterized protein</fullName>
    </submittedName>
</protein>
<evidence type="ECO:0000256" key="4">
    <source>
        <dbReference type="ARBA" id="ARBA00023128"/>
    </source>
</evidence>
<dbReference type="AlphaFoldDB" id="A0A8J4PRH7"/>
<dbReference type="OrthoDB" id="19656at2759"/>
<dbReference type="GO" id="GO:1990456">
    <property type="term" value="P:mitochondrion-endoplasmic reticulum membrane tethering"/>
    <property type="evidence" value="ECO:0007669"/>
    <property type="project" value="TreeGrafter"/>
</dbReference>
<dbReference type="Pfam" id="PF12519">
    <property type="entry name" value="MDM10"/>
    <property type="match status" value="1"/>
</dbReference>
<keyword evidence="2" id="KW-0812">Transmembrane</keyword>
<keyword evidence="4" id="KW-0496">Mitochondrion</keyword>
<dbReference type="GO" id="GO:0070096">
    <property type="term" value="P:mitochondrial outer membrane translocase complex assembly"/>
    <property type="evidence" value="ECO:0007669"/>
    <property type="project" value="TreeGrafter"/>
</dbReference>
<name>A0A8J4PRH7_9MYCE</name>
<evidence type="ECO:0000256" key="5">
    <source>
        <dbReference type="ARBA" id="ARBA00023136"/>
    </source>
</evidence>
<dbReference type="GO" id="GO:0015914">
    <property type="term" value="P:phospholipid transport"/>
    <property type="evidence" value="ECO:0007669"/>
    <property type="project" value="TreeGrafter"/>
</dbReference>
<dbReference type="Proteomes" id="UP000695562">
    <property type="component" value="Unassembled WGS sequence"/>
</dbReference>
<dbReference type="GO" id="GO:0001401">
    <property type="term" value="C:SAM complex"/>
    <property type="evidence" value="ECO:0007669"/>
    <property type="project" value="TreeGrafter"/>
</dbReference>
<keyword evidence="1" id="KW-1134">Transmembrane beta strand</keyword>
<dbReference type="PANTHER" id="PTHR28035">
    <property type="entry name" value="MITOCHONDRIAL DISTRIBUTION AND MORPHOLOGY PROTEIN 10"/>
    <property type="match status" value="1"/>
</dbReference>
<accession>A0A8J4PRH7</accession>
<keyword evidence="5" id="KW-0472">Membrane</keyword>
<dbReference type="EMBL" id="AJWJ01000236">
    <property type="protein sequence ID" value="KAF2072963.1"/>
    <property type="molecule type" value="Genomic_DNA"/>
</dbReference>
<sequence>MDELSHYPGSYFDIDYEANDRIDFQDDGDQGLNVTIDKSYKDNHINIHTSPFAVNKFSISNTAVEGQVFEASISRDQNENVLELSHVGELLKGVTSHVFVSVPQKELKQTDGVATLTLRNHRTNFELKGSTQNNGLLGFSLLHGVKSNLAVGFELYYKLGQNSGGASVATRYRGNLINKNHQYQLTSTYNIMGDLSASISLGIIPQCLSLSTRYNLNTSSMTSTLQIGTQILATPKIMDKAIPICLKLKTDTELNHAVRLEFEAPLFSVSLGSYSNKQSKNFLSNYGIGIHL</sequence>
<evidence type="ECO:0000313" key="6">
    <source>
        <dbReference type="EMBL" id="KAF2072963.1"/>
    </source>
</evidence>
<gene>
    <name evidence="6" type="ORF">CYY_005729</name>
</gene>
<dbReference type="GO" id="GO:0051654">
    <property type="term" value="P:establishment of mitochondrion localization"/>
    <property type="evidence" value="ECO:0007669"/>
    <property type="project" value="TreeGrafter"/>
</dbReference>
<dbReference type="InterPro" id="IPR023614">
    <property type="entry name" value="Porin_dom_sf"/>
</dbReference>
<dbReference type="Gene3D" id="2.40.160.10">
    <property type="entry name" value="Porin"/>
    <property type="match status" value="1"/>
</dbReference>
<dbReference type="PANTHER" id="PTHR28035:SF1">
    <property type="entry name" value="MITOCHONDRIAL DISTRIBUTION AND MORPHOLOGY PROTEIN 10"/>
    <property type="match status" value="1"/>
</dbReference>
<evidence type="ECO:0000313" key="7">
    <source>
        <dbReference type="Proteomes" id="UP000695562"/>
    </source>
</evidence>
<keyword evidence="3" id="KW-1000">Mitochondrion outer membrane</keyword>
<evidence type="ECO:0000256" key="1">
    <source>
        <dbReference type="ARBA" id="ARBA00022452"/>
    </source>
</evidence>
<dbReference type="InterPro" id="IPR027539">
    <property type="entry name" value="Mdm10"/>
</dbReference>
<reference evidence="6" key="1">
    <citation type="submission" date="2020-01" db="EMBL/GenBank/DDBJ databases">
        <title>Development of genomics and gene disruption for Polysphondylium violaceum indicates a role for the polyketide synthase stlB in stalk morphogenesis.</title>
        <authorList>
            <person name="Narita B."/>
            <person name="Kawabe Y."/>
            <person name="Kin K."/>
            <person name="Saito T."/>
            <person name="Gibbs R."/>
            <person name="Kuspa A."/>
            <person name="Muzny D."/>
            <person name="Queller D."/>
            <person name="Richards S."/>
            <person name="Strassman J."/>
            <person name="Sucgang R."/>
            <person name="Worley K."/>
            <person name="Schaap P."/>
        </authorList>
    </citation>
    <scope>NUCLEOTIDE SEQUENCE</scope>
    <source>
        <strain evidence="6">QSvi11</strain>
    </source>
</reference>
<proteinExistence type="predicted"/>
<evidence type="ECO:0000256" key="3">
    <source>
        <dbReference type="ARBA" id="ARBA00022787"/>
    </source>
</evidence>
<dbReference type="GO" id="GO:0045040">
    <property type="term" value="P:protein insertion into mitochondrial outer membrane"/>
    <property type="evidence" value="ECO:0007669"/>
    <property type="project" value="TreeGrafter"/>
</dbReference>